<name>A0ABR2LBU9_9EUKA</name>
<protein>
    <submittedName>
        <fullName evidence="1">Uncharacterized protein</fullName>
    </submittedName>
</protein>
<proteinExistence type="predicted"/>
<comment type="caution">
    <text evidence="1">The sequence shown here is derived from an EMBL/GenBank/DDBJ whole genome shotgun (WGS) entry which is preliminary data.</text>
</comment>
<sequence length="100" mass="11738">MTGGHDPYLCTKDMKELRESVQDAIMLGKPMECNEVLDEAFKIKVNRIHMAIHFFTAIKCFRLINSIDEDLILEDIDVHIINRFLIDPKRYFLINEQRGV</sequence>
<evidence type="ECO:0000313" key="1">
    <source>
        <dbReference type="EMBL" id="KAK8899840.1"/>
    </source>
</evidence>
<dbReference type="EMBL" id="JAPFFF010000001">
    <property type="protein sequence ID" value="KAK8899840.1"/>
    <property type="molecule type" value="Genomic_DNA"/>
</dbReference>
<reference evidence="1 2" key="1">
    <citation type="submission" date="2024-04" db="EMBL/GenBank/DDBJ databases">
        <title>Tritrichomonas musculus Genome.</title>
        <authorList>
            <person name="Alves-Ferreira E."/>
            <person name="Grigg M."/>
            <person name="Lorenzi H."/>
            <person name="Galac M."/>
        </authorList>
    </citation>
    <scope>NUCLEOTIDE SEQUENCE [LARGE SCALE GENOMIC DNA]</scope>
    <source>
        <strain evidence="1 2">EAF2021</strain>
    </source>
</reference>
<keyword evidence="2" id="KW-1185">Reference proteome</keyword>
<evidence type="ECO:0000313" key="2">
    <source>
        <dbReference type="Proteomes" id="UP001470230"/>
    </source>
</evidence>
<dbReference type="Proteomes" id="UP001470230">
    <property type="component" value="Unassembled WGS sequence"/>
</dbReference>
<gene>
    <name evidence="1" type="ORF">M9Y10_002162</name>
</gene>
<organism evidence="1 2">
    <name type="scientific">Tritrichomonas musculus</name>
    <dbReference type="NCBI Taxonomy" id="1915356"/>
    <lineage>
        <taxon>Eukaryota</taxon>
        <taxon>Metamonada</taxon>
        <taxon>Parabasalia</taxon>
        <taxon>Tritrichomonadida</taxon>
        <taxon>Tritrichomonadidae</taxon>
        <taxon>Tritrichomonas</taxon>
    </lineage>
</organism>
<accession>A0ABR2LBU9</accession>